<evidence type="ECO:0000313" key="2">
    <source>
        <dbReference type="EMBL" id="KAK3486146.1"/>
    </source>
</evidence>
<accession>A0AAJ0MMH5</accession>
<proteinExistence type="predicted"/>
<dbReference type="RefSeq" id="XP_062688909.1">
    <property type="nucleotide sequence ID" value="XM_062837819.1"/>
</dbReference>
<feature type="region of interest" description="Disordered" evidence="1">
    <location>
        <begin position="52"/>
        <end position="75"/>
    </location>
</feature>
<dbReference type="GeneID" id="87875441"/>
<protein>
    <recommendedName>
        <fullName evidence="4">Transposase</fullName>
    </recommendedName>
</protein>
<sequence length="176" mass="20680">MPGILDTPKKARIKGALFAANFLKSELGYHQLTHRRIAGIFAVNVDTVDRINKDERQRTGPSENGETRGRKRKVTPKDCDKIIQLYEEYPDEAPDMPWVSQLQNACDKEASHETIMKAMRDHAGYNKRVACEKEYVSPRRCEERCSHCKILLEKYDQPDFLRIRYYPPSFWLWHCY</sequence>
<keyword evidence="3" id="KW-1185">Reference proteome</keyword>
<gene>
    <name evidence="2" type="ORF">B0T23DRAFT_389635</name>
</gene>
<dbReference type="Proteomes" id="UP001285908">
    <property type="component" value="Unassembled WGS sequence"/>
</dbReference>
<name>A0AAJ0MMH5_9PEZI</name>
<evidence type="ECO:0008006" key="4">
    <source>
        <dbReference type="Google" id="ProtNLM"/>
    </source>
</evidence>
<dbReference type="InterPro" id="IPR009057">
    <property type="entry name" value="Homeodomain-like_sf"/>
</dbReference>
<dbReference type="SUPFAM" id="SSF46689">
    <property type="entry name" value="Homeodomain-like"/>
    <property type="match status" value="1"/>
</dbReference>
<dbReference type="EMBL" id="JAULSX010000009">
    <property type="protein sequence ID" value="KAK3486146.1"/>
    <property type="molecule type" value="Genomic_DNA"/>
</dbReference>
<organism evidence="2 3">
    <name type="scientific">Neurospora hispaniola</name>
    <dbReference type="NCBI Taxonomy" id="588809"/>
    <lineage>
        <taxon>Eukaryota</taxon>
        <taxon>Fungi</taxon>
        <taxon>Dikarya</taxon>
        <taxon>Ascomycota</taxon>
        <taxon>Pezizomycotina</taxon>
        <taxon>Sordariomycetes</taxon>
        <taxon>Sordariomycetidae</taxon>
        <taxon>Sordariales</taxon>
        <taxon>Sordariaceae</taxon>
        <taxon>Neurospora</taxon>
    </lineage>
</organism>
<evidence type="ECO:0000256" key="1">
    <source>
        <dbReference type="SAM" id="MobiDB-lite"/>
    </source>
</evidence>
<comment type="caution">
    <text evidence="2">The sequence shown here is derived from an EMBL/GenBank/DDBJ whole genome shotgun (WGS) entry which is preliminary data.</text>
</comment>
<evidence type="ECO:0000313" key="3">
    <source>
        <dbReference type="Proteomes" id="UP001285908"/>
    </source>
</evidence>
<reference evidence="2 3" key="1">
    <citation type="journal article" date="2023" name="Mol. Phylogenet. Evol.">
        <title>Genome-scale phylogeny and comparative genomics of the fungal order Sordariales.</title>
        <authorList>
            <person name="Hensen N."/>
            <person name="Bonometti L."/>
            <person name="Westerberg I."/>
            <person name="Brannstrom I.O."/>
            <person name="Guillou S."/>
            <person name="Cros-Aarteil S."/>
            <person name="Calhoun S."/>
            <person name="Haridas S."/>
            <person name="Kuo A."/>
            <person name="Mondo S."/>
            <person name="Pangilinan J."/>
            <person name="Riley R."/>
            <person name="LaButti K."/>
            <person name="Andreopoulos B."/>
            <person name="Lipzen A."/>
            <person name="Chen C."/>
            <person name="Yan M."/>
            <person name="Daum C."/>
            <person name="Ng V."/>
            <person name="Clum A."/>
            <person name="Steindorff A."/>
            <person name="Ohm R.A."/>
            <person name="Martin F."/>
            <person name="Silar P."/>
            <person name="Natvig D.O."/>
            <person name="Lalanne C."/>
            <person name="Gautier V."/>
            <person name="Ament-Velasquez S.L."/>
            <person name="Kruys A."/>
            <person name="Hutchinson M.I."/>
            <person name="Powell A.J."/>
            <person name="Barry K."/>
            <person name="Miller A.N."/>
            <person name="Grigoriev I.V."/>
            <person name="Debuchy R."/>
            <person name="Gladieux P."/>
            <person name="Hiltunen Thoren M."/>
            <person name="Johannesson H."/>
        </authorList>
    </citation>
    <scope>NUCLEOTIDE SEQUENCE [LARGE SCALE GENOMIC DNA]</scope>
    <source>
        <strain evidence="2 3">FGSC 10403</strain>
    </source>
</reference>
<dbReference type="AlphaFoldDB" id="A0AAJ0MMH5"/>